<comment type="caution">
    <text evidence="1">The sequence shown here is derived from an EMBL/GenBank/DDBJ whole genome shotgun (WGS) entry which is preliminary data.</text>
</comment>
<name>A0ABV4P3K5_9GAMM</name>
<dbReference type="Gene3D" id="3.10.20.30">
    <property type="match status" value="1"/>
</dbReference>
<evidence type="ECO:0000313" key="2">
    <source>
        <dbReference type="Proteomes" id="UP001569428"/>
    </source>
</evidence>
<dbReference type="Proteomes" id="UP001569428">
    <property type="component" value="Unassembled WGS sequence"/>
</dbReference>
<dbReference type="InterPro" id="IPR012675">
    <property type="entry name" value="Beta-grasp_dom_sf"/>
</dbReference>
<dbReference type="NCBIfam" id="TIGR01683">
    <property type="entry name" value="thiS"/>
    <property type="match status" value="1"/>
</dbReference>
<dbReference type="CDD" id="cd00565">
    <property type="entry name" value="Ubl_ThiS"/>
    <property type="match status" value="1"/>
</dbReference>
<dbReference type="PANTHER" id="PTHR34472:SF1">
    <property type="entry name" value="SULFUR CARRIER PROTEIN THIS"/>
    <property type="match status" value="1"/>
</dbReference>
<evidence type="ECO:0000313" key="1">
    <source>
        <dbReference type="EMBL" id="MFA0812559.1"/>
    </source>
</evidence>
<protein>
    <submittedName>
        <fullName evidence="1">Sulfur carrier protein ThiS</fullName>
    </submittedName>
</protein>
<reference evidence="1 2" key="1">
    <citation type="submission" date="2024-08" db="EMBL/GenBank/DDBJ databases">
        <authorList>
            <person name="Ishaq N."/>
        </authorList>
    </citation>
    <scope>NUCLEOTIDE SEQUENCE [LARGE SCALE GENOMIC DNA]</scope>
    <source>
        <strain evidence="1 2">DSM 18651</strain>
    </source>
</reference>
<keyword evidence="2" id="KW-1185">Reference proteome</keyword>
<proteinExistence type="predicted"/>
<dbReference type="InterPro" id="IPR003749">
    <property type="entry name" value="ThiS/MoaD-like"/>
</dbReference>
<sequence length="66" mass="6753">MQVLVNGEAHSLESPMGLAALLQQLGYSGEAFAVAINGGFVARSQYSDTQVNDGDCLDIVAPVVGG</sequence>
<dbReference type="PANTHER" id="PTHR34472">
    <property type="entry name" value="SULFUR CARRIER PROTEIN THIS"/>
    <property type="match status" value="1"/>
</dbReference>
<dbReference type="InterPro" id="IPR016155">
    <property type="entry name" value="Mopterin_synth/thiamin_S_b"/>
</dbReference>
<organism evidence="1 2">
    <name type="scientific">Microbulbifer epialgicus</name>
    <dbReference type="NCBI Taxonomy" id="393907"/>
    <lineage>
        <taxon>Bacteria</taxon>
        <taxon>Pseudomonadati</taxon>
        <taxon>Pseudomonadota</taxon>
        <taxon>Gammaproteobacteria</taxon>
        <taxon>Cellvibrionales</taxon>
        <taxon>Microbulbiferaceae</taxon>
        <taxon>Microbulbifer</taxon>
    </lineage>
</organism>
<dbReference type="RefSeq" id="WP_371840247.1">
    <property type="nucleotide sequence ID" value="NZ_JBGMEK010000045.1"/>
</dbReference>
<dbReference type="SUPFAM" id="SSF54285">
    <property type="entry name" value="MoaD/ThiS"/>
    <property type="match status" value="1"/>
</dbReference>
<dbReference type="Pfam" id="PF02597">
    <property type="entry name" value="ThiS"/>
    <property type="match status" value="1"/>
</dbReference>
<dbReference type="InterPro" id="IPR010035">
    <property type="entry name" value="Thi_S"/>
</dbReference>
<gene>
    <name evidence="1" type="primary">thiS</name>
    <name evidence="1" type="ORF">ACCI49_16725</name>
</gene>
<accession>A0ABV4P3K5</accession>
<dbReference type="EMBL" id="JBGMEK010000045">
    <property type="protein sequence ID" value="MFA0812559.1"/>
    <property type="molecule type" value="Genomic_DNA"/>
</dbReference>